<dbReference type="PANTHER" id="PTHR42940:SF7">
    <property type="entry name" value="ALCOHOL DEHYDROGENASE-LIKE N-TERMINAL DOMAIN-CONTAINING PROTEIN"/>
    <property type="match status" value="1"/>
</dbReference>
<dbReference type="OMA" id="PKTYKAM"/>
<dbReference type="Proteomes" id="UP000184267">
    <property type="component" value="Unassembled WGS sequence"/>
</dbReference>
<dbReference type="InterPro" id="IPR011032">
    <property type="entry name" value="GroES-like_sf"/>
</dbReference>
<dbReference type="PANTHER" id="PTHR42940">
    <property type="entry name" value="ALCOHOL DEHYDROGENASE 1-RELATED"/>
    <property type="match status" value="1"/>
</dbReference>
<comment type="caution">
    <text evidence="7">The sequence shown here is derived from an EMBL/GenBank/DDBJ whole genome shotgun (WGS) entry which is preliminary data.</text>
</comment>
<comment type="cofactor">
    <cofactor evidence="1">
        <name>Zn(2+)</name>
        <dbReference type="ChEBI" id="CHEBI:29105"/>
    </cofactor>
</comment>
<dbReference type="InterPro" id="IPR036291">
    <property type="entry name" value="NAD(P)-bd_dom_sf"/>
</dbReference>
<dbReference type="SMART" id="SM00829">
    <property type="entry name" value="PKS_ER"/>
    <property type="match status" value="1"/>
</dbReference>
<evidence type="ECO:0000313" key="8">
    <source>
        <dbReference type="Proteomes" id="UP000184267"/>
    </source>
</evidence>
<dbReference type="InterPro" id="IPR020843">
    <property type="entry name" value="ER"/>
</dbReference>
<dbReference type="InterPro" id="IPR013149">
    <property type="entry name" value="ADH-like_C"/>
</dbReference>
<dbReference type="EMBL" id="MNAD01001539">
    <property type="protein sequence ID" value="OJT04545.1"/>
    <property type="molecule type" value="Genomic_DNA"/>
</dbReference>
<organism evidence="7 8">
    <name type="scientific">Trametes pubescens</name>
    <name type="common">White-rot fungus</name>
    <dbReference type="NCBI Taxonomy" id="154538"/>
    <lineage>
        <taxon>Eukaryota</taxon>
        <taxon>Fungi</taxon>
        <taxon>Dikarya</taxon>
        <taxon>Basidiomycota</taxon>
        <taxon>Agaricomycotina</taxon>
        <taxon>Agaricomycetes</taxon>
        <taxon>Polyporales</taxon>
        <taxon>Polyporaceae</taxon>
        <taxon>Trametes</taxon>
    </lineage>
</organism>
<gene>
    <name evidence="7" type="ORF">TRAPUB_4815</name>
</gene>
<accession>A0A1M2VAI4</accession>
<dbReference type="GO" id="GO:0004022">
    <property type="term" value="F:alcohol dehydrogenase (NAD+) activity"/>
    <property type="evidence" value="ECO:0007669"/>
    <property type="project" value="TreeGrafter"/>
</dbReference>
<dbReference type="Pfam" id="PF00107">
    <property type="entry name" value="ADH_zinc_N"/>
    <property type="match status" value="1"/>
</dbReference>
<dbReference type="Pfam" id="PF08240">
    <property type="entry name" value="ADH_N"/>
    <property type="match status" value="1"/>
</dbReference>
<name>A0A1M2VAI4_TRAPU</name>
<evidence type="ECO:0000256" key="2">
    <source>
        <dbReference type="ARBA" id="ARBA00008072"/>
    </source>
</evidence>
<sequence length="342" mass="35998">MATPPATHPASYTAYAFTESGGDLQKITVAWRDPHEDEVVLKVLACGVCATDNAIVNGTFPVPLPRIPGHEIVGDVVAVGPNEKLWAIGDRVGVGCHGGFCAKCKRCRVGDFVTCEEQGLTGILTDGGYAEYATVRSQAVAAIPKDLDPAEVAPLLCAGVTTFNGLRKVNLLPGEVVAIQGIGGLGHLAVQFAHAMGHPTVALSSGAAKEELALRLGAVEYADGSQVDQAAVLQKRGGAKLIMCTASAPEATKKLIPGLAVDGTLLLLAVDNREFGVSPMALLRQRFSIKGLPHGLPMEIEECVAFAKLHNIKAMVERFPLAQTPEASRRRESARFRAVIVP</sequence>
<reference evidence="7 8" key="1">
    <citation type="submission" date="2016-10" db="EMBL/GenBank/DDBJ databases">
        <title>Genome sequence of the basidiomycete white-rot fungus Trametes pubescens.</title>
        <authorList>
            <person name="Makela M.R."/>
            <person name="Granchi Z."/>
            <person name="Peng M."/>
            <person name="De Vries R.P."/>
            <person name="Grigoriev I."/>
            <person name="Riley R."/>
            <person name="Hilden K."/>
        </authorList>
    </citation>
    <scope>NUCLEOTIDE SEQUENCE [LARGE SCALE GENOMIC DNA]</scope>
    <source>
        <strain evidence="7 8">FBCC735</strain>
    </source>
</reference>
<dbReference type="GO" id="GO:0005737">
    <property type="term" value="C:cytoplasm"/>
    <property type="evidence" value="ECO:0007669"/>
    <property type="project" value="TreeGrafter"/>
</dbReference>
<keyword evidence="8" id="KW-1185">Reference proteome</keyword>
<evidence type="ECO:0000256" key="1">
    <source>
        <dbReference type="ARBA" id="ARBA00001947"/>
    </source>
</evidence>
<dbReference type="Gene3D" id="3.90.180.10">
    <property type="entry name" value="Medium-chain alcohol dehydrogenases, catalytic domain"/>
    <property type="match status" value="1"/>
</dbReference>
<evidence type="ECO:0000256" key="5">
    <source>
        <dbReference type="ARBA" id="ARBA00023002"/>
    </source>
</evidence>
<protein>
    <submittedName>
        <fullName evidence="7">Alcohol dehydrogenase</fullName>
    </submittedName>
</protein>
<feature type="domain" description="Enoyl reductase (ER)" evidence="6">
    <location>
        <begin position="22"/>
        <end position="340"/>
    </location>
</feature>
<dbReference type="GO" id="GO:0046872">
    <property type="term" value="F:metal ion binding"/>
    <property type="evidence" value="ECO:0007669"/>
    <property type="project" value="UniProtKB-KW"/>
</dbReference>
<dbReference type="InterPro" id="IPR013154">
    <property type="entry name" value="ADH-like_N"/>
</dbReference>
<keyword evidence="4" id="KW-0862">Zinc</keyword>
<dbReference type="SUPFAM" id="SSF50129">
    <property type="entry name" value="GroES-like"/>
    <property type="match status" value="1"/>
</dbReference>
<dbReference type="OrthoDB" id="1560166at2759"/>
<evidence type="ECO:0000313" key="7">
    <source>
        <dbReference type="EMBL" id="OJT04545.1"/>
    </source>
</evidence>
<dbReference type="SUPFAM" id="SSF51735">
    <property type="entry name" value="NAD(P)-binding Rossmann-fold domains"/>
    <property type="match status" value="1"/>
</dbReference>
<evidence type="ECO:0000259" key="6">
    <source>
        <dbReference type="SMART" id="SM00829"/>
    </source>
</evidence>
<evidence type="ECO:0000256" key="4">
    <source>
        <dbReference type="ARBA" id="ARBA00022833"/>
    </source>
</evidence>
<keyword evidence="3" id="KW-0479">Metal-binding</keyword>
<proteinExistence type="inferred from homology"/>
<keyword evidence="5" id="KW-0560">Oxidoreductase</keyword>
<dbReference type="Gene3D" id="3.40.50.720">
    <property type="entry name" value="NAD(P)-binding Rossmann-like Domain"/>
    <property type="match status" value="1"/>
</dbReference>
<dbReference type="STRING" id="154538.A0A1M2VAI4"/>
<comment type="similarity">
    <text evidence="2">Belongs to the zinc-containing alcohol dehydrogenase family.</text>
</comment>
<dbReference type="AlphaFoldDB" id="A0A1M2VAI4"/>
<evidence type="ECO:0000256" key="3">
    <source>
        <dbReference type="ARBA" id="ARBA00022723"/>
    </source>
</evidence>